<reference evidence="2 3" key="1">
    <citation type="submission" date="2011-07" db="EMBL/GenBank/DDBJ databases">
        <title>The Genome Sequence of Prevotella oulorum F0390.</title>
        <authorList>
            <consortium name="The Broad Institute Genome Sequencing Platform"/>
            <consortium name="The Broad Institute Genome Sequencing Center for Infectious Disease"/>
            <person name="Earl A."/>
            <person name="Ward D."/>
            <person name="Feldgarden M."/>
            <person name="Gevers D."/>
            <person name="Izard J."/>
            <person name="Ganesan A."/>
            <person name="Baranova O.V."/>
            <person name="Blanton J.M."/>
            <person name="Tanner A.C."/>
            <person name="Dewhirst F.E."/>
            <person name="Young S.K."/>
            <person name="Zeng Q."/>
            <person name="Gargeya S."/>
            <person name="Fitzgerald M."/>
            <person name="Haas B."/>
            <person name="Abouelleil A."/>
            <person name="Alvarado L."/>
            <person name="Arachchi H.M."/>
            <person name="Berlin A."/>
            <person name="Brown A."/>
            <person name="Chapman S.B."/>
            <person name="Chen Z."/>
            <person name="Dunbar C."/>
            <person name="Freedman E."/>
            <person name="Gearin G."/>
            <person name="Gellesch M."/>
            <person name="Goldberg J."/>
            <person name="Griggs A."/>
            <person name="Gujja S."/>
            <person name="Heiman D."/>
            <person name="Howarth C."/>
            <person name="Larson L."/>
            <person name="Lui A."/>
            <person name="MacDonald P.J.P."/>
            <person name="Mehta T."/>
            <person name="Montmayeur A."/>
            <person name="Murphy C."/>
            <person name="Neiman D."/>
            <person name="Pearson M."/>
            <person name="Priest M."/>
            <person name="Roberts A."/>
            <person name="Saif S."/>
            <person name="Shea T."/>
            <person name="Shenoy N."/>
            <person name="Sisk P."/>
            <person name="Stolte C."/>
            <person name="Sykes S."/>
            <person name="Wortman J."/>
            <person name="Nusbaum C."/>
            <person name="Birren B."/>
        </authorList>
    </citation>
    <scope>NUCLEOTIDE SEQUENCE [LARGE SCALE GENOMIC DNA]</scope>
    <source>
        <strain evidence="2 3">F0390</strain>
    </source>
</reference>
<evidence type="ECO:0000313" key="2">
    <source>
        <dbReference type="EMBL" id="EGV29472.1"/>
    </source>
</evidence>
<dbReference type="RefSeq" id="WP_004381316.1">
    <property type="nucleotide sequence ID" value="NZ_JH114217.1"/>
</dbReference>
<feature type="region of interest" description="Disordered" evidence="1">
    <location>
        <begin position="29"/>
        <end position="62"/>
    </location>
</feature>
<organism evidence="2 3">
    <name type="scientific">Segatella oulorum F0390</name>
    <dbReference type="NCBI Taxonomy" id="702438"/>
    <lineage>
        <taxon>Bacteria</taxon>
        <taxon>Pseudomonadati</taxon>
        <taxon>Bacteroidota</taxon>
        <taxon>Bacteroidia</taxon>
        <taxon>Bacteroidales</taxon>
        <taxon>Prevotellaceae</taxon>
        <taxon>Segatella</taxon>
    </lineage>
</organism>
<gene>
    <name evidence="2" type="ORF">HMPREF9431_02224</name>
</gene>
<protein>
    <submittedName>
        <fullName evidence="2">Uncharacterized protein</fullName>
    </submittedName>
</protein>
<evidence type="ECO:0000313" key="3">
    <source>
        <dbReference type="Proteomes" id="UP000005141"/>
    </source>
</evidence>
<dbReference type="GeneID" id="95426772"/>
<comment type="caution">
    <text evidence="2">The sequence shown here is derived from an EMBL/GenBank/DDBJ whole genome shotgun (WGS) entry which is preliminary data.</text>
</comment>
<dbReference type="AlphaFoldDB" id="G1WEH3"/>
<dbReference type="Proteomes" id="UP000005141">
    <property type="component" value="Unassembled WGS sequence"/>
</dbReference>
<dbReference type="EMBL" id="ADGI01000062">
    <property type="protein sequence ID" value="EGV29472.1"/>
    <property type="molecule type" value="Genomic_DNA"/>
</dbReference>
<evidence type="ECO:0000256" key="1">
    <source>
        <dbReference type="SAM" id="MobiDB-lite"/>
    </source>
</evidence>
<keyword evidence="3" id="KW-1185">Reference proteome</keyword>
<proteinExistence type="predicted"/>
<sequence length="62" mass="6812">MKKKAKRVYITPESKVYVMQTEQLICGSVTPHPKGSTTTQWDNDEESEGGTILVGDESTIAP</sequence>
<accession>G1WEH3</accession>
<dbReference type="HOGENOM" id="CLU_179299_0_0_10"/>
<dbReference type="OrthoDB" id="1084271at2"/>
<name>G1WEH3_9BACT</name>
<dbReference type="PATRIC" id="fig|702438.4.peg.2334"/>